<dbReference type="Proteomes" id="UP001314263">
    <property type="component" value="Unassembled WGS sequence"/>
</dbReference>
<gene>
    <name evidence="2" type="ORF">CVIRNUC_009659</name>
</gene>
<evidence type="ECO:0000256" key="1">
    <source>
        <dbReference type="SAM" id="Phobius"/>
    </source>
</evidence>
<reference evidence="2 3" key="1">
    <citation type="submission" date="2023-10" db="EMBL/GenBank/DDBJ databases">
        <authorList>
            <person name="Maclean D."/>
            <person name="Macfadyen A."/>
        </authorList>
    </citation>
    <scope>NUCLEOTIDE SEQUENCE [LARGE SCALE GENOMIC DNA]</scope>
</reference>
<organism evidence="2 3">
    <name type="scientific">Coccomyxa viridis</name>
    <dbReference type="NCBI Taxonomy" id="1274662"/>
    <lineage>
        <taxon>Eukaryota</taxon>
        <taxon>Viridiplantae</taxon>
        <taxon>Chlorophyta</taxon>
        <taxon>core chlorophytes</taxon>
        <taxon>Trebouxiophyceae</taxon>
        <taxon>Trebouxiophyceae incertae sedis</taxon>
        <taxon>Coccomyxaceae</taxon>
        <taxon>Coccomyxa</taxon>
    </lineage>
</organism>
<keyword evidence="1" id="KW-1133">Transmembrane helix</keyword>
<evidence type="ECO:0000313" key="2">
    <source>
        <dbReference type="EMBL" id="CAK0786446.1"/>
    </source>
</evidence>
<keyword evidence="3" id="KW-1185">Reference proteome</keyword>
<name>A0AAV1II16_9CHLO</name>
<dbReference type="PANTHER" id="PTHR35100">
    <property type="entry name" value="FOLD PROTEIN"/>
    <property type="match status" value="1"/>
</dbReference>
<evidence type="ECO:0000313" key="3">
    <source>
        <dbReference type="Proteomes" id="UP001314263"/>
    </source>
</evidence>
<dbReference type="EMBL" id="CAUYUE010000014">
    <property type="protein sequence ID" value="CAK0786446.1"/>
    <property type="molecule type" value="Genomic_DNA"/>
</dbReference>
<dbReference type="AlphaFoldDB" id="A0AAV1II16"/>
<feature type="transmembrane region" description="Helical" evidence="1">
    <location>
        <begin position="129"/>
        <end position="146"/>
    </location>
</feature>
<protein>
    <submittedName>
        <fullName evidence="2">Uncharacterized protein</fullName>
    </submittedName>
</protein>
<keyword evidence="1" id="KW-0812">Transmembrane</keyword>
<keyword evidence="1" id="KW-0472">Membrane</keyword>
<sequence length="283" mass="30751">MREDRQESRQIPLCSLAETVSVSSTQTESSHGIVPRSDGVRSKRWLRRGSDAFTSLPAVRCRSDWKDTLVQSSASARQQLGALIKLGPEGDGTCDHNPTERAINIITSLPYFALGLNTFRKAQSKETKLYGASVMGVGVGAVAFHASSGKLRHWGRKLDYWVISAATAALLRAVCPEVSRHKTGASLLLTPLQPLAVTSANTAGVEVEYLRQAKKNPDLRPAHRVHLGTGAIGAGVFFLEYAYPTAPLIHTVWHGLSAVSLWSLNALVEDADRRKAEGQFLLK</sequence>
<dbReference type="PANTHER" id="PTHR35100:SF1">
    <property type="entry name" value="F15H11.13 PROTEIN"/>
    <property type="match status" value="1"/>
</dbReference>
<accession>A0AAV1II16</accession>
<comment type="caution">
    <text evidence="2">The sequence shown here is derived from an EMBL/GenBank/DDBJ whole genome shotgun (WGS) entry which is preliminary data.</text>
</comment>
<proteinExistence type="predicted"/>